<accession>C4WHW8</accession>
<proteinExistence type="predicted"/>
<dbReference type="Proteomes" id="UP000004386">
    <property type="component" value="Unassembled WGS sequence"/>
</dbReference>
<name>C4WHW8_9HYPH</name>
<comment type="caution">
    <text evidence="1">The sequence shown here is derived from an EMBL/GenBank/DDBJ whole genome shotgun (WGS) entry which is preliminary data.</text>
</comment>
<reference evidence="1 2" key="1">
    <citation type="submission" date="2009-05" db="EMBL/GenBank/DDBJ databases">
        <authorList>
            <person name="Setubal J.C."/>
            <person name="Boyle S."/>
            <person name="Crasta O.R."/>
            <person name="Gillespie J.J."/>
            <person name="Kenyon R.W."/>
            <person name="Lu J."/>
            <person name="Mane S."/>
            <person name="Nagrani S."/>
            <person name="Shallom J.M."/>
            <person name="Shallom S."/>
            <person name="Shukla M."/>
            <person name="Snyder E.E."/>
            <person name="Sobral B.W."/>
            <person name="Wattam A.R."/>
            <person name="Will R."/>
            <person name="Williams K."/>
            <person name="Yoo H."/>
            <person name="Munk C."/>
            <person name="Tapia R."/>
            <person name="Green L."/>
            <person name="Rogers Y."/>
            <person name="Detter J.C."/>
            <person name="Bruce D."/>
            <person name="Brettin T.S."/>
            <person name="Tsolis R."/>
        </authorList>
    </citation>
    <scope>NUCLEOTIDE SEQUENCE [LARGE SCALE GENOMIC DNA]</scope>
    <source>
        <strain evidence="1 2">LMG 3301</strain>
    </source>
</reference>
<dbReference type="EMBL" id="ACQA01000001">
    <property type="protein sequence ID" value="EEQ96634.1"/>
    <property type="molecule type" value="Genomic_DNA"/>
</dbReference>
<gene>
    <name evidence="1" type="ORF">OINT_1002086</name>
</gene>
<dbReference type="AlphaFoldDB" id="C4WHW8"/>
<evidence type="ECO:0000313" key="1">
    <source>
        <dbReference type="EMBL" id="EEQ96634.1"/>
    </source>
</evidence>
<sequence>MFAQEPTSLIREAESSGYEKMKAEMLQRAAFMRRADSKSE</sequence>
<evidence type="ECO:0000313" key="2">
    <source>
        <dbReference type="Proteomes" id="UP000004386"/>
    </source>
</evidence>
<dbReference type="HOGENOM" id="CLU_3293308_0_0_5"/>
<organism evidence="1 2">
    <name type="scientific">Brucella intermedia LMG 3301</name>
    <dbReference type="NCBI Taxonomy" id="641118"/>
    <lineage>
        <taxon>Bacteria</taxon>
        <taxon>Pseudomonadati</taxon>
        <taxon>Pseudomonadota</taxon>
        <taxon>Alphaproteobacteria</taxon>
        <taxon>Hyphomicrobiales</taxon>
        <taxon>Brucellaceae</taxon>
        <taxon>Brucella/Ochrobactrum group</taxon>
        <taxon>Brucella</taxon>
    </lineage>
</organism>
<protein>
    <submittedName>
        <fullName evidence="1">Uncharacterized protein</fullName>
    </submittedName>
</protein>